<organism evidence="2 3">
    <name type="scientific">Cymbomonas tetramitiformis</name>
    <dbReference type="NCBI Taxonomy" id="36881"/>
    <lineage>
        <taxon>Eukaryota</taxon>
        <taxon>Viridiplantae</taxon>
        <taxon>Chlorophyta</taxon>
        <taxon>Pyramimonadophyceae</taxon>
        <taxon>Pyramimonadales</taxon>
        <taxon>Pyramimonadaceae</taxon>
        <taxon>Cymbomonas</taxon>
    </lineage>
</organism>
<comment type="caution">
    <text evidence="2">The sequence shown here is derived from an EMBL/GenBank/DDBJ whole genome shotgun (WGS) entry which is preliminary data.</text>
</comment>
<feature type="compositionally biased region" description="Basic residues" evidence="1">
    <location>
        <begin position="90"/>
        <end position="104"/>
    </location>
</feature>
<dbReference type="Proteomes" id="UP001190700">
    <property type="component" value="Unassembled WGS sequence"/>
</dbReference>
<dbReference type="AlphaFoldDB" id="A0AAE0FSD0"/>
<gene>
    <name evidence="2" type="ORF">CYMTET_26547</name>
</gene>
<keyword evidence="3" id="KW-1185">Reference proteome</keyword>
<accession>A0AAE0FSD0</accession>
<feature type="compositionally biased region" description="Basic residues" evidence="1">
    <location>
        <begin position="127"/>
        <end position="142"/>
    </location>
</feature>
<proteinExistence type="predicted"/>
<evidence type="ECO:0000313" key="2">
    <source>
        <dbReference type="EMBL" id="KAK3264735.1"/>
    </source>
</evidence>
<dbReference type="EMBL" id="LGRX02014384">
    <property type="protein sequence ID" value="KAK3264735.1"/>
    <property type="molecule type" value="Genomic_DNA"/>
</dbReference>
<evidence type="ECO:0000256" key="1">
    <source>
        <dbReference type="SAM" id="MobiDB-lite"/>
    </source>
</evidence>
<protein>
    <submittedName>
        <fullName evidence="2">Uncharacterized protein</fullName>
    </submittedName>
</protein>
<feature type="region of interest" description="Disordered" evidence="1">
    <location>
        <begin position="1"/>
        <end position="142"/>
    </location>
</feature>
<evidence type="ECO:0000313" key="3">
    <source>
        <dbReference type="Proteomes" id="UP001190700"/>
    </source>
</evidence>
<feature type="compositionally biased region" description="Pro residues" evidence="1">
    <location>
        <begin position="26"/>
        <end position="35"/>
    </location>
</feature>
<sequence length="142" mass="14964">MRVGLRSVRVQLGDTTSGAMGSGMMPKPPPVPPDIHYPRTCPVKAGPEATTATFLASLKRPKSAPDAKKKGGSRGRSASPSAGRSGSAGKKGKRSKSPKDKKKNTTGLTYMSIMPPHYGIVNCPLPKAKKKGGRKKSPKKKK</sequence>
<name>A0AAE0FSD0_9CHLO</name>
<feature type="compositionally biased region" description="Low complexity" evidence="1">
    <location>
        <begin position="75"/>
        <end position="88"/>
    </location>
</feature>
<reference evidence="2 3" key="1">
    <citation type="journal article" date="2015" name="Genome Biol. Evol.">
        <title>Comparative Genomics of a Bacterivorous Green Alga Reveals Evolutionary Causalities and Consequences of Phago-Mixotrophic Mode of Nutrition.</title>
        <authorList>
            <person name="Burns J.A."/>
            <person name="Paasch A."/>
            <person name="Narechania A."/>
            <person name="Kim E."/>
        </authorList>
    </citation>
    <scope>NUCLEOTIDE SEQUENCE [LARGE SCALE GENOMIC DNA]</scope>
    <source>
        <strain evidence="2 3">PLY_AMNH</strain>
    </source>
</reference>